<dbReference type="Pfam" id="PF13193">
    <property type="entry name" value="AMP-binding_C"/>
    <property type="match status" value="1"/>
</dbReference>
<sequence length="97" mass="10062">MEFAAACAIPYEVAGEEVMVAAVPKSALATQALRPQELRDSCTGQLPDFTVPRCGEILNQLPMTPPGEAEKRKLRAPGGSRSHSSTPLAAAPTSGAS</sequence>
<accession>A0A1X0A8A3</accession>
<dbReference type="STRING" id="1927124.BST13_32070"/>
<dbReference type="Proteomes" id="UP000192448">
    <property type="component" value="Unassembled WGS sequence"/>
</dbReference>
<dbReference type="SUPFAM" id="SSF56801">
    <property type="entry name" value="Acetyl-CoA synthetase-like"/>
    <property type="match status" value="1"/>
</dbReference>
<keyword evidence="4" id="KW-1185">Reference proteome</keyword>
<dbReference type="RefSeq" id="WP_083169336.1">
    <property type="nucleotide sequence ID" value="NZ_MVHF01000050.1"/>
</dbReference>
<dbReference type="InterPro" id="IPR025110">
    <property type="entry name" value="AMP-bd_C"/>
</dbReference>
<feature type="domain" description="AMP-binding enzyme C-terminal" evidence="2">
    <location>
        <begin position="4"/>
        <end position="67"/>
    </location>
</feature>
<evidence type="ECO:0000313" key="3">
    <source>
        <dbReference type="EMBL" id="ORA26297.1"/>
    </source>
</evidence>
<dbReference type="Gene3D" id="3.30.300.30">
    <property type="match status" value="1"/>
</dbReference>
<feature type="region of interest" description="Disordered" evidence="1">
    <location>
        <begin position="60"/>
        <end position="97"/>
    </location>
</feature>
<dbReference type="InterPro" id="IPR045851">
    <property type="entry name" value="AMP-bd_C_sf"/>
</dbReference>
<evidence type="ECO:0000256" key="1">
    <source>
        <dbReference type="SAM" id="MobiDB-lite"/>
    </source>
</evidence>
<dbReference type="AlphaFoldDB" id="A0A1X0A8A3"/>
<evidence type="ECO:0000313" key="4">
    <source>
        <dbReference type="Proteomes" id="UP000192448"/>
    </source>
</evidence>
<evidence type="ECO:0000259" key="2">
    <source>
        <dbReference type="Pfam" id="PF13193"/>
    </source>
</evidence>
<protein>
    <recommendedName>
        <fullName evidence="2">AMP-binding enzyme C-terminal domain-containing protein</fullName>
    </recommendedName>
</protein>
<dbReference type="EMBL" id="MVHF01000050">
    <property type="protein sequence ID" value="ORA26297.1"/>
    <property type="molecule type" value="Genomic_DNA"/>
</dbReference>
<name>A0A1X0A8A3_9MYCO</name>
<proteinExistence type="predicted"/>
<comment type="caution">
    <text evidence="3">The sequence shown here is derived from an EMBL/GenBank/DDBJ whole genome shotgun (WGS) entry which is preliminary data.</text>
</comment>
<organism evidence="3 4">
    <name type="scientific">Mycobacterium aquaticum</name>
    <dbReference type="NCBI Taxonomy" id="1927124"/>
    <lineage>
        <taxon>Bacteria</taxon>
        <taxon>Bacillati</taxon>
        <taxon>Actinomycetota</taxon>
        <taxon>Actinomycetes</taxon>
        <taxon>Mycobacteriales</taxon>
        <taxon>Mycobacteriaceae</taxon>
        <taxon>Mycobacterium</taxon>
    </lineage>
</organism>
<gene>
    <name evidence="3" type="ORF">BST13_32070</name>
</gene>
<reference evidence="3 4" key="1">
    <citation type="submission" date="2017-02" db="EMBL/GenBank/DDBJ databases">
        <title>The new phylogeny of genus Mycobacterium.</title>
        <authorList>
            <person name="Tortoli E."/>
            <person name="Trovato A."/>
            <person name="Cirillo D.M."/>
        </authorList>
    </citation>
    <scope>NUCLEOTIDE SEQUENCE [LARGE SCALE GENOMIC DNA]</scope>
    <source>
        <strain evidence="3 4">RW6</strain>
    </source>
</reference>